<keyword evidence="4" id="KW-1185">Reference proteome</keyword>
<dbReference type="PATRIC" id="fig|388467.6.peg.2255"/>
<dbReference type="GO" id="GO:0006508">
    <property type="term" value="P:proteolysis"/>
    <property type="evidence" value="ECO:0007669"/>
    <property type="project" value="InterPro"/>
</dbReference>
<evidence type="ECO:0000313" key="3">
    <source>
        <dbReference type="EMBL" id="KEI67238.1"/>
    </source>
</evidence>
<evidence type="ECO:0000313" key="4">
    <source>
        <dbReference type="Proteomes" id="UP000027395"/>
    </source>
</evidence>
<name>A0A073CHQ3_PLAA1</name>
<gene>
    <name evidence="3" type="ORF">A19Y_2307</name>
</gene>
<sequence length="304" mass="33699">MSNPEHQHPNLLENPEIEACFEFYEREARSAIKASFNGLVRDVPGESTAIVNALSQQLIHQINLVLPNALVSFDDLNVDLGDAAFPLVQPPAKEAIKRAIAARGIAMVINSSYRTIAQQMLLYNWYKDKSPVALPGSSNHQSGLALDIEDPRGWEPYLMAQNWYPLAGDPPHFDYVGGGTKDIRSVAILAFQKLWNKNHPNERITEDGIYGLGGETESALNRSTAMGFSKAPWDEQPRVLRLCRPMMEGSDVKWLQTCLKNAEITVSTDGVFGPGTDKAVKEFQQKKNLKADGIVSTETRKHLA</sequence>
<reference evidence="3 4" key="1">
    <citation type="journal article" date="2014" name="Appl. Environ. Microbiol.">
        <title>Elucidation of insertion elements encoded on plasmids and in vitro construction of shuttle vectors from the toxic cyanobacterium Planktothrix.</title>
        <authorList>
            <person name="Christiansen G."/>
            <person name="Goesmann A."/>
            <person name="Kurmayer R."/>
        </authorList>
    </citation>
    <scope>NUCLEOTIDE SEQUENCE [LARGE SCALE GENOMIC DNA]</scope>
    <source>
        <strain evidence="3 4">NIVA-CYA 126/8</strain>
    </source>
</reference>
<dbReference type="eggNOG" id="COG3409">
    <property type="taxonomic scope" value="Bacteria"/>
</dbReference>
<dbReference type="Proteomes" id="UP000027395">
    <property type="component" value="Chromosome"/>
</dbReference>
<proteinExistence type="predicted"/>
<dbReference type="AlphaFoldDB" id="A0A073CHQ3"/>
<dbReference type="InterPro" id="IPR036365">
    <property type="entry name" value="PGBD-like_sf"/>
</dbReference>
<dbReference type="InterPro" id="IPR003709">
    <property type="entry name" value="VanY-like_core_dom"/>
</dbReference>
<evidence type="ECO:0000259" key="2">
    <source>
        <dbReference type="Pfam" id="PF02557"/>
    </source>
</evidence>
<dbReference type="InterPro" id="IPR002477">
    <property type="entry name" value="Peptidoglycan-bd-like"/>
</dbReference>
<accession>A0A073CHQ3</accession>
<dbReference type="EC" id="3.5.1.28" evidence="3"/>
<dbReference type="Pfam" id="PF02557">
    <property type="entry name" value="VanY"/>
    <property type="match status" value="1"/>
</dbReference>
<organism evidence="3 4">
    <name type="scientific">Planktothrix agardhii (strain NIVA-CYA 126/8)</name>
    <dbReference type="NCBI Taxonomy" id="388467"/>
    <lineage>
        <taxon>Bacteria</taxon>
        <taxon>Bacillati</taxon>
        <taxon>Cyanobacteriota</taxon>
        <taxon>Cyanophyceae</taxon>
        <taxon>Oscillatoriophycideae</taxon>
        <taxon>Oscillatoriales</taxon>
        <taxon>Microcoleaceae</taxon>
        <taxon>Planktothrix</taxon>
    </lineage>
</organism>
<dbReference type="EMBL" id="CM002803">
    <property type="protein sequence ID" value="KEI67238.1"/>
    <property type="molecule type" value="Genomic_DNA"/>
</dbReference>
<dbReference type="Gene3D" id="3.30.1380.10">
    <property type="match status" value="1"/>
</dbReference>
<dbReference type="SUPFAM" id="SSF55166">
    <property type="entry name" value="Hedgehog/DD-peptidase"/>
    <property type="match status" value="1"/>
</dbReference>
<feature type="domain" description="D-alanyl-D-alanine carboxypeptidase-like core" evidence="2">
    <location>
        <begin position="94"/>
        <end position="152"/>
    </location>
</feature>
<dbReference type="HOGENOM" id="CLU_064063_0_0_3"/>
<dbReference type="Pfam" id="PF01471">
    <property type="entry name" value="PG_binding_1"/>
    <property type="match status" value="1"/>
</dbReference>
<protein>
    <submittedName>
        <fullName evidence="3">N-acetylmuramoyl-L-alanine amidase cwlH</fullName>
        <ecNumber evidence="3">3.5.1.28</ecNumber>
    </submittedName>
</protein>
<dbReference type="CDD" id="cd14814">
    <property type="entry name" value="Peptidase_M15"/>
    <property type="match status" value="1"/>
</dbReference>
<dbReference type="GO" id="GO:0008745">
    <property type="term" value="F:N-acetylmuramoyl-L-alanine amidase activity"/>
    <property type="evidence" value="ECO:0007669"/>
    <property type="project" value="UniProtKB-EC"/>
</dbReference>
<dbReference type="Gene3D" id="1.10.101.10">
    <property type="entry name" value="PGBD-like superfamily/PGBD"/>
    <property type="match status" value="1"/>
</dbReference>
<feature type="domain" description="Peptidoglycan binding-like" evidence="1">
    <location>
        <begin position="249"/>
        <end position="303"/>
    </location>
</feature>
<evidence type="ECO:0000259" key="1">
    <source>
        <dbReference type="Pfam" id="PF01471"/>
    </source>
</evidence>
<dbReference type="RefSeq" id="WP_036843500.1">
    <property type="nucleotide sequence ID" value="NZ_CM002803.1"/>
</dbReference>
<dbReference type="STRING" id="388467.A19Y_2307"/>
<dbReference type="InterPro" id="IPR009045">
    <property type="entry name" value="Zn_M74/Hedgehog-like"/>
</dbReference>
<dbReference type="SUPFAM" id="SSF47090">
    <property type="entry name" value="PGBD-like"/>
    <property type="match status" value="1"/>
</dbReference>
<dbReference type="InterPro" id="IPR036366">
    <property type="entry name" value="PGBDSf"/>
</dbReference>
<keyword evidence="3" id="KW-0378">Hydrolase</keyword>
<dbReference type="GO" id="GO:0008233">
    <property type="term" value="F:peptidase activity"/>
    <property type="evidence" value="ECO:0007669"/>
    <property type="project" value="InterPro"/>
</dbReference>